<name>A0A0G3SR71_SERMA</name>
<reference evidence="2" key="7">
    <citation type="submission" date="2021-03" db="EMBL/GenBank/DDBJ databases">
        <title>Molecular epidemiology and mechanisms of colistin and carbapenem resistance in Enterobacteriaceae from clinical isolates, the environment and porcine samples in Pretoria, South Africa.</title>
        <authorList>
            <person name="Bogoshi D."/>
            <person name="Mbelle N.M."/>
            <person name="Naidoo V."/>
            <person name="Osei Sekyere J."/>
        </authorList>
    </citation>
    <scope>NUCLEOTIDE SEQUENCE</scope>
    <source>
        <strain evidence="2">C080</strain>
    </source>
</reference>
<dbReference type="EMBL" id="LJEX02000121">
    <property type="protein sequence ID" value="OCO81549.1"/>
    <property type="molecule type" value="Genomic_DNA"/>
</dbReference>
<dbReference type="EMBL" id="QJQB01000536">
    <property type="protein sequence ID" value="PYA57162.1"/>
    <property type="molecule type" value="Genomic_DNA"/>
</dbReference>
<dbReference type="Proteomes" id="UP000245399">
    <property type="component" value="Chromosome"/>
</dbReference>
<gene>
    <name evidence="3" type="ORF">AN695_0223150</name>
    <name evidence="1" type="ORF">DKC05_21735</name>
    <name evidence="4" type="ORF">DMW51_23825</name>
    <name evidence="2" type="ORF">J4732_18535</name>
</gene>
<protein>
    <submittedName>
        <fullName evidence="3">Uncharacterized protein</fullName>
    </submittedName>
</protein>
<dbReference type="Proteomes" id="UP000050489">
    <property type="component" value="Unassembled WGS sequence"/>
</dbReference>
<dbReference type="EMBL" id="JAGETR010000142">
    <property type="protein sequence ID" value="MBO2007204.1"/>
    <property type="molecule type" value="Genomic_DNA"/>
</dbReference>
<dbReference type="EMBL" id="CP029449">
    <property type="protein sequence ID" value="AWL70085.1"/>
    <property type="molecule type" value="Genomic_DNA"/>
</dbReference>
<dbReference type="Proteomes" id="UP000247823">
    <property type="component" value="Unassembled WGS sequence"/>
</dbReference>
<evidence type="ECO:0000313" key="2">
    <source>
        <dbReference type="EMBL" id="MBO2007204.1"/>
    </source>
</evidence>
<reference evidence="3" key="2">
    <citation type="journal article" date="2017" name="PLoS ONE">
        <title>Genomic and phenotypic characterisation of fluoroquinolone resistance mechanisms in Enterobacteriaceae in Durban, South Africa.</title>
        <authorList>
            <person name="Osei Sekyere J."/>
            <person name="Amoako D.G."/>
        </authorList>
    </citation>
    <scope>NUCLEOTIDE SEQUENCE</scope>
    <source>
        <strain evidence="3">945174350</strain>
    </source>
</reference>
<keyword evidence="7" id="KW-1185">Reference proteome</keyword>
<evidence type="ECO:0000313" key="4">
    <source>
        <dbReference type="EMBL" id="PYA57162.1"/>
    </source>
</evidence>
<reference evidence="4 7" key="4">
    <citation type="submission" date="2018-06" db="EMBL/GenBank/DDBJ databases">
        <title>Serratia marcescens genome sequencing and assembly.</title>
        <authorList>
            <person name="Martins R.C.R."/>
            <person name="Perdigao-Neto L.V."/>
            <person name="Costa S.F."/>
            <person name="Levin A.S.S."/>
        </authorList>
    </citation>
    <scope>NUCLEOTIDE SEQUENCE [LARGE SCALE GENOMIC DNA]</scope>
    <source>
        <strain evidence="4 7">1283</strain>
    </source>
</reference>
<organism evidence="3 5">
    <name type="scientific">Serratia marcescens</name>
    <dbReference type="NCBI Taxonomy" id="615"/>
    <lineage>
        <taxon>Bacteria</taxon>
        <taxon>Pseudomonadati</taxon>
        <taxon>Pseudomonadota</taxon>
        <taxon>Gammaproteobacteria</taxon>
        <taxon>Enterobacterales</taxon>
        <taxon>Yersiniaceae</taxon>
        <taxon>Serratia</taxon>
    </lineage>
</organism>
<dbReference type="RefSeq" id="WP_038873678.1">
    <property type="nucleotide sequence ID" value="NZ_CABMHU010000079.1"/>
</dbReference>
<evidence type="ECO:0000313" key="1">
    <source>
        <dbReference type="EMBL" id="AWL70085.1"/>
    </source>
</evidence>
<sequence length="71" mass="7825">MNSKPREFDEAICLAIGRGVWEVVKIGDEISVFSLLEAIESFIERQALSESEVAAADDALDLITGLVRRQC</sequence>
<reference evidence="4" key="6">
    <citation type="submission" date="2018-06" db="EMBL/GenBank/DDBJ databases">
        <authorList>
            <person name="Martins R.C."/>
            <person name="Perdigao-Neto L.V."/>
            <person name="Costa S.F."/>
            <person name="Levin A.S.S."/>
        </authorList>
    </citation>
    <scope>NUCLEOTIDE SEQUENCE</scope>
    <source>
        <strain evidence="4">1283</strain>
    </source>
</reference>
<dbReference type="AlphaFoldDB" id="A0A0G3SR71"/>
<reference evidence="1 6" key="3">
    <citation type="submission" date="2018-05" db="EMBL/GenBank/DDBJ databases">
        <title>Klebsiella quasipneumonaiae provides a window into carbapenemase gene transfer, plasmid rearrangements and nosocomial acquisition from the hospital environment.</title>
        <authorList>
            <person name="Mathers A.J."/>
            <person name="Vegesana K."/>
            <person name="Stoesser N."/>
            <person name="Crook D."/>
            <person name="Vaughan A."/>
            <person name="Barry K."/>
            <person name="Parikh H."/>
            <person name="Sebra R."/>
            <person name="Kotay S."/>
            <person name="Walker A.S."/>
            <person name="Sheppard A.E."/>
        </authorList>
    </citation>
    <scope>NUCLEOTIDE SEQUENCE [LARGE SCALE GENOMIC DNA]</scope>
    <source>
        <strain evidence="1 6">CAV1761</strain>
    </source>
</reference>
<proteinExistence type="predicted"/>
<reference evidence="7" key="5">
    <citation type="submission" date="2018-06" db="EMBL/GenBank/DDBJ databases">
        <title>Serratia marcescens genome sequencing and assembly.</title>
        <authorList>
            <person name="Martins R.C."/>
            <person name="Perdigao-Neto L.V."/>
            <person name="Costa S.F."/>
            <person name="Levin A.S.S."/>
        </authorList>
    </citation>
    <scope>NUCLEOTIDE SEQUENCE [LARGE SCALE GENOMIC DNA]</scope>
    <source>
        <strain evidence="7">1283</strain>
    </source>
</reference>
<evidence type="ECO:0000313" key="3">
    <source>
        <dbReference type="EMBL" id="OCO81549.1"/>
    </source>
</evidence>
<evidence type="ECO:0000313" key="5">
    <source>
        <dbReference type="Proteomes" id="UP000050489"/>
    </source>
</evidence>
<evidence type="ECO:0000313" key="6">
    <source>
        <dbReference type="Proteomes" id="UP000245399"/>
    </source>
</evidence>
<evidence type="ECO:0000313" key="7">
    <source>
        <dbReference type="Proteomes" id="UP000247823"/>
    </source>
</evidence>
<reference evidence="5" key="1">
    <citation type="submission" date="2016-04" db="EMBL/GenBank/DDBJ databases">
        <authorList>
            <person name="Osei Sekyere J."/>
            <person name="Sivertsen A."/>
            <person name="Pedersen A.T."/>
            <person name="Sundsfjord A."/>
        </authorList>
    </citation>
    <scope>NUCLEOTIDE SEQUENCE [LARGE SCALE GENOMIC DNA]</scope>
    <source>
        <strain evidence="5">945174350</strain>
    </source>
</reference>
<accession>A0A0G3SR71</accession>